<sequence>MNMPVYLYAAAHPTGKALDTIRRELDYFRPNLMGNQWAGWTMPEVLPEKPDEGPTSVSRARGINLIGVDVEKGHFTDFSPEMIVEKYMNLISTNRD</sequence>
<accession>A0A2P5E8W8</accession>
<dbReference type="GO" id="GO:0016740">
    <property type="term" value="F:transferase activity"/>
    <property type="evidence" value="ECO:0007669"/>
    <property type="project" value="UniProtKB-KW"/>
</dbReference>
<dbReference type="GO" id="GO:0005542">
    <property type="term" value="F:folic acid binding"/>
    <property type="evidence" value="ECO:0007669"/>
    <property type="project" value="InterPro"/>
</dbReference>
<evidence type="ECO:0000259" key="1">
    <source>
        <dbReference type="Pfam" id="PF07837"/>
    </source>
</evidence>
<keyword evidence="3" id="KW-1185">Reference proteome</keyword>
<dbReference type="OrthoDB" id="1668328at2759"/>
<dbReference type="PANTHER" id="PTHR12234:SF5">
    <property type="entry name" value="PUTATIVE, EXPRESSED-RELATED"/>
    <property type="match status" value="1"/>
</dbReference>
<name>A0A2P5E8W8_TREOI</name>
<dbReference type="InterPro" id="IPR037064">
    <property type="entry name" value="Formiminotransferase_N_sf"/>
</dbReference>
<keyword evidence="2" id="KW-0808">Transferase</keyword>
<gene>
    <name evidence="2" type="ORF">TorRG33x02_222730</name>
</gene>
<dbReference type="Gene3D" id="3.30.990.10">
    <property type="entry name" value="Formiminotransferase, N-terminal subdomain"/>
    <property type="match status" value="1"/>
</dbReference>
<dbReference type="EMBL" id="JXTC01000205">
    <property type="protein sequence ID" value="PON81950.1"/>
    <property type="molecule type" value="Genomic_DNA"/>
</dbReference>
<dbReference type="SUPFAM" id="SSF55116">
    <property type="entry name" value="Formiminotransferase domain of formiminotransferase-cyclodeaminase"/>
    <property type="match status" value="1"/>
</dbReference>
<dbReference type="Pfam" id="PF07837">
    <property type="entry name" value="FTCD_N"/>
    <property type="match status" value="1"/>
</dbReference>
<comment type="caution">
    <text evidence="2">The sequence shown here is derived from an EMBL/GenBank/DDBJ whole genome shotgun (WGS) entry which is preliminary data.</text>
</comment>
<dbReference type="InParanoid" id="A0A2P5E8W8"/>
<evidence type="ECO:0000313" key="2">
    <source>
        <dbReference type="EMBL" id="PON81950.1"/>
    </source>
</evidence>
<dbReference type="STRING" id="63057.A0A2P5E8W8"/>
<evidence type="ECO:0000313" key="3">
    <source>
        <dbReference type="Proteomes" id="UP000237000"/>
    </source>
</evidence>
<dbReference type="InterPro" id="IPR012886">
    <property type="entry name" value="Formiminotransferase_N"/>
</dbReference>
<dbReference type="PANTHER" id="PTHR12234">
    <property type="entry name" value="FORMIMINOTRANSFERASE-CYCLODEAMINASE"/>
    <property type="match status" value="1"/>
</dbReference>
<dbReference type="AlphaFoldDB" id="A0A2P5E8W8"/>
<dbReference type="Proteomes" id="UP000237000">
    <property type="component" value="Unassembled WGS sequence"/>
</dbReference>
<reference evidence="3" key="1">
    <citation type="submission" date="2016-06" db="EMBL/GenBank/DDBJ databases">
        <title>Parallel loss of symbiosis genes in relatives of nitrogen-fixing non-legume Parasponia.</title>
        <authorList>
            <person name="Van Velzen R."/>
            <person name="Holmer R."/>
            <person name="Bu F."/>
            <person name="Rutten L."/>
            <person name="Van Zeijl A."/>
            <person name="Liu W."/>
            <person name="Santuari L."/>
            <person name="Cao Q."/>
            <person name="Sharma T."/>
            <person name="Shen D."/>
            <person name="Roswanjaya Y."/>
            <person name="Wardhani T."/>
            <person name="Kalhor M.S."/>
            <person name="Jansen J."/>
            <person name="Van den Hoogen J."/>
            <person name="Gungor B."/>
            <person name="Hartog M."/>
            <person name="Hontelez J."/>
            <person name="Verver J."/>
            <person name="Yang W.-C."/>
            <person name="Schijlen E."/>
            <person name="Repin R."/>
            <person name="Schilthuizen M."/>
            <person name="Schranz E."/>
            <person name="Heidstra R."/>
            <person name="Miyata K."/>
            <person name="Fedorova E."/>
            <person name="Kohlen W."/>
            <person name="Bisseling T."/>
            <person name="Smit S."/>
            <person name="Geurts R."/>
        </authorList>
    </citation>
    <scope>NUCLEOTIDE SEQUENCE [LARGE SCALE GENOMIC DNA]</scope>
    <source>
        <strain evidence="3">cv. RG33-2</strain>
    </source>
</reference>
<dbReference type="InterPro" id="IPR051623">
    <property type="entry name" value="FTCD"/>
</dbReference>
<organism evidence="2 3">
    <name type="scientific">Trema orientale</name>
    <name type="common">Charcoal tree</name>
    <name type="synonym">Celtis orientalis</name>
    <dbReference type="NCBI Taxonomy" id="63057"/>
    <lineage>
        <taxon>Eukaryota</taxon>
        <taxon>Viridiplantae</taxon>
        <taxon>Streptophyta</taxon>
        <taxon>Embryophyta</taxon>
        <taxon>Tracheophyta</taxon>
        <taxon>Spermatophyta</taxon>
        <taxon>Magnoliopsida</taxon>
        <taxon>eudicotyledons</taxon>
        <taxon>Gunneridae</taxon>
        <taxon>Pentapetalae</taxon>
        <taxon>rosids</taxon>
        <taxon>fabids</taxon>
        <taxon>Rosales</taxon>
        <taxon>Cannabaceae</taxon>
        <taxon>Trema</taxon>
    </lineage>
</organism>
<protein>
    <submittedName>
        <fullName evidence="2">Formiminotransferase catalytic domain containing protein</fullName>
    </submittedName>
</protein>
<feature type="domain" description="Formiminotransferase N-terminal subdomain" evidence="1">
    <location>
        <begin position="2"/>
        <end position="68"/>
    </location>
</feature>
<dbReference type="InterPro" id="IPR022384">
    <property type="entry name" value="FormiminoTrfase_cat_dom_sf"/>
</dbReference>
<proteinExistence type="predicted"/>